<gene>
    <name evidence="1" type="ORF">MESINF_0875</name>
</gene>
<dbReference type="Proteomes" id="UP000250796">
    <property type="component" value="Chromosome MESINF"/>
</dbReference>
<sequence length="62" mass="7193">MTIWYLTRVKSLILLFDLFRVECIVINTWNKVTIIIATTASVISISISDRPFFMIYASLHVN</sequence>
<protein>
    <submittedName>
        <fullName evidence="1">Uncharacterized protein</fullName>
    </submittedName>
</protein>
<dbReference type="AlphaFoldDB" id="A0A7Z7LE01"/>
<keyword evidence="2" id="KW-1185">Reference proteome</keyword>
<accession>A0A7Z7LE01</accession>
<evidence type="ECO:0000313" key="2">
    <source>
        <dbReference type="Proteomes" id="UP000250796"/>
    </source>
</evidence>
<reference evidence="1 2" key="1">
    <citation type="submission" date="2017-01" db="EMBL/GenBank/DDBJ databases">
        <authorList>
            <person name="Erauso G."/>
        </authorList>
    </citation>
    <scope>NUCLEOTIDE SEQUENCE [LARGE SCALE GENOMIC DNA]</scope>
    <source>
        <strain evidence="1">MESINF1</strain>
    </source>
</reference>
<dbReference type="KEGG" id="minf:MESINF_0875"/>
<dbReference type="EMBL" id="LS974202">
    <property type="protein sequence ID" value="SSC12324.1"/>
    <property type="molecule type" value="Genomic_DNA"/>
</dbReference>
<proteinExistence type="predicted"/>
<name>A0A7Z7LE01_9BACT</name>
<evidence type="ECO:0000313" key="1">
    <source>
        <dbReference type="EMBL" id="SSC12324.1"/>
    </source>
</evidence>
<organism evidence="1 2">
    <name type="scientific">Mesotoga infera</name>
    <dbReference type="NCBI Taxonomy" id="1236046"/>
    <lineage>
        <taxon>Bacteria</taxon>
        <taxon>Thermotogati</taxon>
        <taxon>Thermotogota</taxon>
        <taxon>Thermotogae</taxon>
        <taxon>Kosmotogales</taxon>
        <taxon>Kosmotogaceae</taxon>
        <taxon>Mesotoga</taxon>
    </lineage>
</organism>